<dbReference type="GO" id="GO:0004559">
    <property type="term" value="F:alpha-mannosidase activity"/>
    <property type="evidence" value="ECO:0007669"/>
    <property type="project" value="TreeGrafter"/>
</dbReference>
<comment type="caution">
    <text evidence="1">The sequence shown here is derived from an EMBL/GenBank/DDBJ whole genome shotgun (WGS) entry which is preliminary data.</text>
</comment>
<gene>
    <name evidence="1" type="ORF">DPMN_175993</name>
</gene>
<reference evidence="1" key="2">
    <citation type="submission" date="2020-11" db="EMBL/GenBank/DDBJ databases">
        <authorList>
            <person name="McCartney M.A."/>
            <person name="Auch B."/>
            <person name="Kono T."/>
            <person name="Mallez S."/>
            <person name="Becker A."/>
            <person name="Gohl D.M."/>
            <person name="Silverstein K.A.T."/>
            <person name="Koren S."/>
            <person name="Bechman K.B."/>
            <person name="Herman A."/>
            <person name="Abrahante J.E."/>
            <person name="Garbe J."/>
        </authorList>
    </citation>
    <scope>NUCLEOTIDE SEQUENCE</scope>
    <source>
        <strain evidence="1">Duluth1</strain>
        <tissue evidence="1">Whole animal</tissue>
    </source>
</reference>
<dbReference type="GO" id="GO:0005975">
    <property type="term" value="P:carbohydrate metabolic process"/>
    <property type="evidence" value="ECO:0007669"/>
    <property type="project" value="InterPro"/>
</dbReference>
<name>A0A9D4E9A6_DREPO</name>
<dbReference type="Proteomes" id="UP000828390">
    <property type="component" value="Unassembled WGS sequence"/>
</dbReference>
<proteinExistence type="predicted"/>
<evidence type="ECO:0000313" key="2">
    <source>
        <dbReference type="Proteomes" id="UP000828390"/>
    </source>
</evidence>
<dbReference type="Gene3D" id="2.60.40.1180">
    <property type="entry name" value="Golgi alpha-mannosidase II"/>
    <property type="match status" value="1"/>
</dbReference>
<keyword evidence="2" id="KW-1185">Reference proteome</keyword>
<protein>
    <submittedName>
        <fullName evidence="1">Uncharacterized protein</fullName>
    </submittedName>
</protein>
<dbReference type="InterPro" id="IPR011013">
    <property type="entry name" value="Gal_mutarotase_sf_dom"/>
</dbReference>
<dbReference type="EMBL" id="JAIWYP010000009">
    <property type="protein sequence ID" value="KAH3774611.1"/>
    <property type="molecule type" value="Genomic_DNA"/>
</dbReference>
<dbReference type="InterPro" id="IPR013780">
    <property type="entry name" value="Glyco_hydro_b"/>
</dbReference>
<dbReference type="GO" id="GO:0030246">
    <property type="term" value="F:carbohydrate binding"/>
    <property type="evidence" value="ECO:0007669"/>
    <property type="project" value="InterPro"/>
</dbReference>
<dbReference type="AlphaFoldDB" id="A0A9D4E9A6"/>
<dbReference type="SUPFAM" id="SSF74650">
    <property type="entry name" value="Galactose mutarotase-like"/>
    <property type="match status" value="1"/>
</dbReference>
<dbReference type="PANTHER" id="PTHR11607">
    <property type="entry name" value="ALPHA-MANNOSIDASE"/>
    <property type="match status" value="1"/>
</dbReference>
<sequence>MEENLGIKPVNAWINDPFGYSSDTSLPLVVSDNEERLTNAIRQAREALASALGLMLINGSVSSITALKHSVDQDGPRSLLLLNELKFQGENLKIVVANPAEHAREDVVCVCIAQGNVEVTDEEGNITQYQAFEPTHPTYNQLSILSFSVQLLPYEVQIFTISKSATGQNGAI</sequence>
<reference evidence="1" key="1">
    <citation type="journal article" date="2019" name="bioRxiv">
        <title>The Genome of the Zebra Mussel, Dreissena polymorpha: A Resource for Invasive Species Research.</title>
        <authorList>
            <person name="McCartney M.A."/>
            <person name="Auch B."/>
            <person name="Kono T."/>
            <person name="Mallez S."/>
            <person name="Zhang Y."/>
            <person name="Obille A."/>
            <person name="Becker A."/>
            <person name="Abrahante J.E."/>
            <person name="Garbe J."/>
            <person name="Badalamenti J.P."/>
            <person name="Herman A."/>
            <person name="Mangelson H."/>
            <person name="Liachko I."/>
            <person name="Sullivan S."/>
            <person name="Sone E.D."/>
            <person name="Koren S."/>
            <person name="Silverstein K.A.T."/>
            <person name="Beckman K.B."/>
            <person name="Gohl D.M."/>
        </authorList>
    </citation>
    <scope>NUCLEOTIDE SEQUENCE</scope>
    <source>
        <strain evidence="1">Duluth1</strain>
        <tissue evidence="1">Whole animal</tissue>
    </source>
</reference>
<evidence type="ECO:0000313" key="1">
    <source>
        <dbReference type="EMBL" id="KAH3774611.1"/>
    </source>
</evidence>
<accession>A0A9D4E9A6</accession>
<dbReference type="InterPro" id="IPR050843">
    <property type="entry name" value="Glycosyl_Hydrlase_38"/>
</dbReference>
<organism evidence="1 2">
    <name type="scientific">Dreissena polymorpha</name>
    <name type="common">Zebra mussel</name>
    <name type="synonym">Mytilus polymorpha</name>
    <dbReference type="NCBI Taxonomy" id="45954"/>
    <lineage>
        <taxon>Eukaryota</taxon>
        <taxon>Metazoa</taxon>
        <taxon>Spiralia</taxon>
        <taxon>Lophotrochozoa</taxon>
        <taxon>Mollusca</taxon>
        <taxon>Bivalvia</taxon>
        <taxon>Autobranchia</taxon>
        <taxon>Heteroconchia</taxon>
        <taxon>Euheterodonta</taxon>
        <taxon>Imparidentia</taxon>
        <taxon>Neoheterodontei</taxon>
        <taxon>Myida</taxon>
        <taxon>Dreissenoidea</taxon>
        <taxon>Dreissenidae</taxon>
        <taxon>Dreissena</taxon>
    </lineage>
</organism>
<dbReference type="PANTHER" id="PTHR11607:SF3">
    <property type="entry name" value="LYSOSOMAL ALPHA-MANNOSIDASE"/>
    <property type="match status" value="1"/>
</dbReference>